<feature type="compositionally biased region" description="Acidic residues" evidence="1">
    <location>
        <begin position="230"/>
        <end position="240"/>
    </location>
</feature>
<name>A0A423V7N6_CYTCH</name>
<dbReference type="Proteomes" id="UP000284375">
    <property type="component" value="Unassembled WGS sequence"/>
</dbReference>
<comment type="caution">
    <text evidence="2">The sequence shown here is derived from an EMBL/GenBank/DDBJ whole genome shotgun (WGS) entry which is preliminary data.</text>
</comment>
<dbReference type="OrthoDB" id="10508461at2759"/>
<keyword evidence="3" id="KW-1185">Reference proteome</keyword>
<dbReference type="AlphaFoldDB" id="A0A423V7N6"/>
<accession>A0A423V7N6</accession>
<evidence type="ECO:0000313" key="3">
    <source>
        <dbReference type="Proteomes" id="UP000284375"/>
    </source>
</evidence>
<feature type="region of interest" description="Disordered" evidence="1">
    <location>
        <begin position="168"/>
        <end position="268"/>
    </location>
</feature>
<feature type="compositionally biased region" description="Acidic residues" evidence="1">
    <location>
        <begin position="168"/>
        <end position="179"/>
    </location>
</feature>
<sequence>MAKTLAQWRKALYGVNIEPAKKHNLVEQAEVDAQPPQATDTTRCQIDAEAIKKPDELSQCPPGAGPDGDPKPRVVQVTLRGRHLFLLPKSMTDPDSLVKEAAHFDRAITSWEGWGTFETLTSMRGRFVVQYDKTDVDEAGTPRAVIGVTEKIVSCDTYEEGEDDFYFFSSDDTETEDGNEEKWLVQPRAQMGTSESQMRKRRRGASPSSLAAPPAKKACLDSSFPYDTASDTDTDSDDEPPGWQGNVNGKLEADDKEQPGSQSEPVKILNTRVTFGQIDLIPSDEYKAMYESENSLPRPRDYLIFGQSVPEMGD</sequence>
<evidence type="ECO:0000256" key="1">
    <source>
        <dbReference type="SAM" id="MobiDB-lite"/>
    </source>
</evidence>
<evidence type="ECO:0000313" key="2">
    <source>
        <dbReference type="EMBL" id="ROV86811.1"/>
    </source>
</evidence>
<dbReference type="EMBL" id="LJZO01000109">
    <property type="protein sequence ID" value="ROV86811.1"/>
    <property type="molecule type" value="Genomic_DNA"/>
</dbReference>
<reference evidence="2 3" key="1">
    <citation type="submission" date="2015-09" db="EMBL/GenBank/DDBJ databases">
        <title>Host preference determinants of Valsa canker pathogens revealed by comparative genomics.</title>
        <authorList>
            <person name="Yin Z."/>
            <person name="Huang L."/>
        </authorList>
    </citation>
    <scope>NUCLEOTIDE SEQUENCE [LARGE SCALE GENOMIC DNA]</scope>
    <source>
        <strain evidence="2 3">YSFL</strain>
    </source>
</reference>
<feature type="compositionally biased region" description="Low complexity" evidence="1">
    <location>
        <begin position="205"/>
        <end position="217"/>
    </location>
</feature>
<gene>
    <name evidence="2" type="ORF">VSDG_10163</name>
</gene>
<proteinExistence type="predicted"/>
<organism evidence="2 3">
    <name type="scientific">Cytospora chrysosperma</name>
    <name type="common">Cytospora canker fungus</name>
    <name type="synonym">Sphaeria chrysosperma</name>
    <dbReference type="NCBI Taxonomy" id="252740"/>
    <lineage>
        <taxon>Eukaryota</taxon>
        <taxon>Fungi</taxon>
        <taxon>Dikarya</taxon>
        <taxon>Ascomycota</taxon>
        <taxon>Pezizomycotina</taxon>
        <taxon>Sordariomycetes</taxon>
        <taxon>Sordariomycetidae</taxon>
        <taxon>Diaporthales</taxon>
        <taxon>Cytosporaceae</taxon>
        <taxon>Cytospora</taxon>
    </lineage>
</organism>
<protein>
    <submittedName>
        <fullName evidence="2">Uncharacterized protein</fullName>
    </submittedName>
</protein>